<reference evidence="1" key="1">
    <citation type="journal article" date="2020" name="Stud. Mycol.">
        <title>101 Dothideomycetes genomes: a test case for predicting lifestyles and emergence of pathogens.</title>
        <authorList>
            <person name="Haridas S."/>
            <person name="Albert R."/>
            <person name="Binder M."/>
            <person name="Bloem J."/>
            <person name="Labutti K."/>
            <person name="Salamov A."/>
            <person name="Andreopoulos B."/>
            <person name="Baker S."/>
            <person name="Barry K."/>
            <person name="Bills G."/>
            <person name="Bluhm B."/>
            <person name="Cannon C."/>
            <person name="Castanera R."/>
            <person name="Culley D."/>
            <person name="Daum C."/>
            <person name="Ezra D."/>
            <person name="Gonzalez J."/>
            <person name="Henrissat B."/>
            <person name="Kuo A."/>
            <person name="Liang C."/>
            <person name="Lipzen A."/>
            <person name="Lutzoni F."/>
            <person name="Magnuson J."/>
            <person name="Mondo S."/>
            <person name="Nolan M."/>
            <person name="Ohm R."/>
            <person name="Pangilinan J."/>
            <person name="Park H.-J."/>
            <person name="Ramirez L."/>
            <person name="Alfaro M."/>
            <person name="Sun H."/>
            <person name="Tritt A."/>
            <person name="Yoshinaga Y."/>
            <person name="Zwiers L.-H."/>
            <person name="Turgeon B."/>
            <person name="Goodwin S."/>
            <person name="Spatafora J."/>
            <person name="Crous P."/>
            <person name="Grigoriev I."/>
        </authorList>
    </citation>
    <scope>NUCLEOTIDE SEQUENCE</scope>
    <source>
        <strain evidence="1">CBS 262.69</strain>
    </source>
</reference>
<accession>A0A6G1HJ68</accession>
<dbReference type="AlphaFoldDB" id="A0A6G1HJ68"/>
<keyword evidence="2" id="KW-1185">Reference proteome</keyword>
<evidence type="ECO:0000313" key="2">
    <source>
        <dbReference type="Proteomes" id="UP000799640"/>
    </source>
</evidence>
<dbReference type="EMBL" id="ML996710">
    <property type="protein sequence ID" value="KAF2395909.1"/>
    <property type="molecule type" value="Genomic_DNA"/>
</dbReference>
<proteinExistence type="predicted"/>
<evidence type="ECO:0000313" key="1">
    <source>
        <dbReference type="EMBL" id="KAF2395909.1"/>
    </source>
</evidence>
<protein>
    <recommendedName>
        <fullName evidence="3">Stress-response A/B barrel domain-containing protein</fullName>
    </recommendedName>
</protein>
<gene>
    <name evidence="1" type="ORF">EJ06DRAFT_585640</name>
</gene>
<organism evidence="1 2">
    <name type="scientific">Trichodelitschia bisporula</name>
    <dbReference type="NCBI Taxonomy" id="703511"/>
    <lineage>
        <taxon>Eukaryota</taxon>
        <taxon>Fungi</taxon>
        <taxon>Dikarya</taxon>
        <taxon>Ascomycota</taxon>
        <taxon>Pezizomycotina</taxon>
        <taxon>Dothideomycetes</taxon>
        <taxon>Dothideomycetes incertae sedis</taxon>
        <taxon>Phaeotrichales</taxon>
        <taxon>Phaeotrichaceae</taxon>
        <taxon>Trichodelitschia</taxon>
    </lineage>
</organism>
<name>A0A6G1HJ68_9PEZI</name>
<evidence type="ECO:0008006" key="3">
    <source>
        <dbReference type="Google" id="ProtNLM"/>
    </source>
</evidence>
<dbReference type="Proteomes" id="UP000799640">
    <property type="component" value="Unassembled WGS sequence"/>
</dbReference>
<sequence length="139" mass="16290">MPICAIFLLQFKPDTPPYIRAEIMEEFLDLPDTCLNSVGEAYITAANRALNLPHISGSWDGHDIVFLWFANRQDLMYFLRDDAYWEVYRDTLDIYVGSFIQVNCFIRTRGLDPYGREMHITDEQRDAALYAGWIRANWN</sequence>